<reference evidence="5" key="1">
    <citation type="journal article" date="2019" name="Int. J. Syst. Evol. Microbiol.">
        <title>The Global Catalogue of Microorganisms (GCM) 10K type strain sequencing project: providing services to taxonomists for standard genome sequencing and annotation.</title>
        <authorList>
            <consortium name="The Broad Institute Genomics Platform"/>
            <consortium name="The Broad Institute Genome Sequencing Center for Infectious Disease"/>
            <person name="Wu L."/>
            <person name="Ma J."/>
        </authorList>
    </citation>
    <scope>NUCLEOTIDE SEQUENCE [LARGE SCALE GENOMIC DNA]</scope>
    <source>
        <strain evidence="5">CCM 8925</strain>
    </source>
</reference>
<keyword evidence="5" id="KW-1185">Reference proteome</keyword>
<dbReference type="EMBL" id="JBHTIO010000057">
    <property type="protein sequence ID" value="MFD0898622.1"/>
    <property type="molecule type" value="Genomic_DNA"/>
</dbReference>
<dbReference type="InterPro" id="IPR000182">
    <property type="entry name" value="GNAT_dom"/>
</dbReference>
<evidence type="ECO:0000256" key="2">
    <source>
        <dbReference type="ARBA" id="ARBA00023315"/>
    </source>
</evidence>
<dbReference type="SUPFAM" id="SSF55729">
    <property type="entry name" value="Acyl-CoA N-acyltransferases (Nat)"/>
    <property type="match status" value="1"/>
</dbReference>
<dbReference type="PANTHER" id="PTHR43877">
    <property type="entry name" value="AMINOALKYLPHOSPHONATE N-ACETYLTRANSFERASE-RELATED-RELATED"/>
    <property type="match status" value="1"/>
</dbReference>
<dbReference type="InterPro" id="IPR050832">
    <property type="entry name" value="Bact_Acetyltransf"/>
</dbReference>
<dbReference type="PANTHER" id="PTHR43877:SF2">
    <property type="entry name" value="AMINOALKYLPHOSPHONATE N-ACETYLTRANSFERASE-RELATED"/>
    <property type="match status" value="1"/>
</dbReference>
<dbReference type="CDD" id="cd04301">
    <property type="entry name" value="NAT_SF"/>
    <property type="match status" value="1"/>
</dbReference>
<keyword evidence="2 4" id="KW-0012">Acyltransferase</keyword>
<evidence type="ECO:0000259" key="3">
    <source>
        <dbReference type="PROSITE" id="PS51186"/>
    </source>
</evidence>
<dbReference type="PROSITE" id="PS51186">
    <property type="entry name" value="GNAT"/>
    <property type="match status" value="1"/>
</dbReference>
<evidence type="ECO:0000313" key="5">
    <source>
        <dbReference type="Proteomes" id="UP001597104"/>
    </source>
</evidence>
<keyword evidence="1 4" id="KW-0808">Transferase</keyword>
<evidence type="ECO:0000313" key="4">
    <source>
        <dbReference type="EMBL" id="MFD0898622.1"/>
    </source>
</evidence>
<proteinExistence type="predicted"/>
<dbReference type="EC" id="2.3.-.-" evidence="4"/>
<dbReference type="InterPro" id="IPR016181">
    <property type="entry name" value="Acyl_CoA_acyltransferase"/>
</dbReference>
<name>A0ABW3EGS9_9LACO</name>
<gene>
    <name evidence="4" type="ORF">ACFQZ7_12950</name>
</gene>
<evidence type="ECO:0000256" key="1">
    <source>
        <dbReference type="ARBA" id="ARBA00022679"/>
    </source>
</evidence>
<dbReference type="Gene3D" id="3.40.630.30">
    <property type="match status" value="1"/>
</dbReference>
<dbReference type="RefSeq" id="WP_137637348.1">
    <property type="nucleotide sequence ID" value="NZ_BJDN01000007.1"/>
</dbReference>
<dbReference type="GO" id="GO:0016746">
    <property type="term" value="F:acyltransferase activity"/>
    <property type="evidence" value="ECO:0007669"/>
    <property type="project" value="UniProtKB-KW"/>
</dbReference>
<feature type="domain" description="N-acetyltransferase" evidence="3">
    <location>
        <begin position="5"/>
        <end position="172"/>
    </location>
</feature>
<dbReference type="Proteomes" id="UP001597104">
    <property type="component" value="Unassembled WGS sequence"/>
</dbReference>
<dbReference type="Pfam" id="PF00583">
    <property type="entry name" value="Acetyltransf_1"/>
    <property type="match status" value="1"/>
</dbReference>
<comment type="caution">
    <text evidence="4">The sequence shown here is derived from an EMBL/GenBank/DDBJ whole genome shotgun (WGS) entry which is preliminary data.</text>
</comment>
<organism evidence="4 5">
    <name type="scientific">Loigolactobacillus binensis</name>
    <dbReference type="NCBI Taxonomy" id="2559922"/>
    <lineage>
        <taxon>Bacteria</taxon>
        <taxon>Bacillati</taxon>
        <taxon>Bacillota</taxon>
        <taxon>Bacilli</taxon>
        <taxon>Lactobacillales</taxon>
        <taxon>Lactobacillaceae</taxon>
        <taxon>Loigolactobacillus</taxon>
    </lineage>
</organism>
<protein>
    <submittedName>
        <fullName evidence="4">GNAT family N-acetyltransferase</fullName>
        <ecNumber evidence="4">2.3.-.-</ecNumber>
    </submittedName>
</protein>
<accession>A0ABW3EGS9</accession>
<sequence length="175" mass="19122">MSEEVTIRAAKPADAKPLLTLMRQLSQETPFLLTDETDLTSSVTAEGAQLTALAHSPNNLLLVAVLDGELLGMARVAASAAPEIQHIGEVGVALLQEFWGYGLGTALIEEVQAWAQANSVIRRLELTVQQRNQRAYQLYQKLGFQVEGKTARGFYDAQAGFQTLIRMAQLIDHSD</sequence>